<feature type="compositionally biased region" description="Low complexity" evidence="1">
    <location>
        <begin position="60"/>
        <end position="76"/>
    </location>
</feature>
<evidence type="ECO:0000313" key="3">
    <source>
        <dbReference type="Proteomes" id="UP000785679"/>
    </source>
</evidence>
<evidence type="ECO:0000313" key="2">
    <source>
        <dbReference type="EMBL" id="TNV72082.1"/>
    </source>
</evidence>
<dbReference type="AlphaFoldDB" id="A0A8J8NBN6"/>
<evidence type="ECO:0000256" key="1">
    <source>
        <dbReference type="SAM" id="MobiDB-lite"/>
    </source>
</evidence>
<gene>
    <name evidence="2" type="ORF">FGO68_gene15277</name>
</gene>
<comment type="caution">
    <text evidence="2">The sequence shown here is derived from an EMBL/GenBank/DDBJ whole genome shotgun (WGS) entry which is preliminary data.</text>
</comment>
<organism evidence="2 3">
    <name type="scientific">Halteria grandinella</name>
    <dbReference type="NCBI Taxonomy" id="5974"/>
    <lineage>
        <taxon>Eukaryota</taxon>
        <taxon>Sar</taxon>
        <taxon>Alveolata</taxon>
        <taxon>Ciliophora</taxon>
        <taxon>Intramacronucleata</taxon>
        <taxon>Spirotrichea</taxon>
        <taxon>Stichotrichia</taxon>
        <taxon>Sporadotrichida</taxon>
        <taxon>Halteriidae</taxon>
        <taxon>Halteria</taxon>
    </lineage>
</organism>
<feature type="region of interest" description="Disordered" evidence="1">
    <location>
        <begin position="1"/>
        <end position="23"/>
    </location>
</feature>
<sequence length="220" mass="24575">MDRTSPMHYGMPQQQMIADPGQAADAIQAIVNERRPNLQLVENQDSSAQEYFRPEESGREGSSSNAQGQGQGQQAQTPIEQGRMNQGGPVKGVLHAQINHSSQTIRVIDGSPRELLLSKDIGRVSLTQGQIQDVIEDFDMDAMISDSVKHYYATYENKGFKKCTCSSCQKLKHSILIKENRDPSEYEEIHKAYLGMFTYQGSSESLDANAKIQNVKVIFY</sequence>
<protein>
    <submittedName>
        <fullName evidence="2">Uncharacterized protein</fullName>
    </submittedName>
</protein>
<name>A0A8J8NBN6_HALGN</name>
<accession>A0A8J8NBN6</accession>
<reference evidence="2" key="1">
    <citation type="submission" date="2019-06" db="EMBL/GenBank/DDBJ databases">
        <authorList>
            <person name="Zheng W."/>
        </authorList>
    </citation>
    <scope>NUCLEOTIDE SEQUENCE</scope>
    <source>
        <strain evidence="2">QDHG01</strain>
    </source>
</reference>
<dbReference type="Proteomes" id="UP000785679">
    <property type="component" value="Unassembled WGS sequence"/>
</dbReference>
<feature type="compositionally biased region" description="Polar residues" evidence="1">
    <location>
        <begin position="40"/>
        <end position="49"/>
    </location>
</feature>
<keyword evidence="3" id="KW-1185">Reference proteome</keyword>
<feature type="region of interest" description="Disordered" evidence="1">
    <location>
        <begin position="36"/>
        <end position="90"/>
    </location>
</feature>
<proteinExistence type="predicted"/>
<dbReference type="EMBL" id="RRYP01024383">
    <property type="protein sequence ID" value="TNV72082.1"/>
    <property type="molecule type" value="Genomic_DNA"/>
</dbReference>